<reference evidence="2" key="2">
    <citation type="submission" date="2012-06" db="EMBL/GenBank/DDBJ databases">
        <authorList>
            <person name="Yu Y."/>
            <person name="Currie J."/>
            <person name="Lomeli R."/>
            <person name="Angelova A."/>
            <person name="Collura K."/>
            <person name="Wissotski M."/>
            <person name="Campos D."/>
            <person name="Kudrna D."/>
            <person name="Golser W."/>
            <person name="Ashely E."/>
            <person name="Descour A."/>
            <person name="Fernandes J."/>
            <person name="Soderlund C."/>
            <person name="Walbot V."/>
        </authorList>
    </citation>
    <scope>NUCLEOTIDE SEQUENCE</scope>
    <source>
        <strain evidence="2">B73</strain>
    </source>
</reference>
<reference evidence="2" key="1">
    <citation type="journal article" date="2009" name="PLoS Genet.">
        <title>Sequencing, mapping, and analysis of 27,455 maize full-length cDNAs.</title>
        <authorList>
            <person name="Soderlund C."/>
            <person name="Descour A."/>
            <person name="Kudrna D."/>
            <person name="Bomhoff M."/>
            <person name="Boyd L."/>
            <person name="Currie J."/>
            <person name="Angelova A."/>
            <person name="Collura K."/>
            <person name="Wissotski M."/>
            <person name="Ashley E."/>
            <person name="Morrow D."/>
            <person name="Fernandes J."/>
            <person name="Walbot V."/>
            <person name="Yu Y."/>
        </authorList>
    </citation>
    <scope>NUCLEOTIDE SEQUENCE</scope>
    <source>
        <strain evidence="2">B73</strain>
    </source>
</reference>
<sequence length="49" mass="5840">MYQQYSSCRSNNHTKTQQDMELGETTPGENQVRGELLLLMESWYPIQRF</sequence>
<proteinExistence type="evidence at transcript level"/>
<organism evidence="2">
    <name type="scientific">Zea mays</name>
    <name type="common">Maize</name>
    <dbReference type="NCBI Taxonomy" id="4577"/>
    <lineage>
        <taxon>Eukaryota</taxon>
        <taxon>Viridiplantae</taxon>
        <taxon>Streptophyta</taxon>
        <taxon>Embryophyta</taxon>
        <taxon>Tracheophyta</taxon>
        <taxon>Spermatophyta</taxon>
        <taxon>Magnoliopsida</taxon>
        <taxon>Liliopsida</taxon>
        <taxon>Poales</taxon>
        <taxon>Poaceae</taxon>
        <taxon>PACMAD clade</taxon>
        <taxon>Panicoideae</taxon>
        <taxon>Andropogonodae</taxon>
        <taxon>Andropogoneae</taxon>
        <taxon>Tripsacinae</taxon>
        <taxon>Zea</taxon>
    </lineage>
</organism>
<evidence type="ECO:0000313" key="2">
    <source>
        <dbReference type="EMBL" id="ACN36117.1"/>
    </source>
</evidence>
<protein>
    <submittedName>
        <fullName evidence="2">Uncharacterized protein</fullName>
    </submittedName>
</protein>
<accession>C0PLQ1</accession>
<dbReference type="AlphaFoldDB" id="C0PLQ1"/>
<feature type="region of interest" description="Disordered" evidence="1">
    <location>
        <begin position="1"/>
        <end position="29"/>
    </location>
</feature>
<dbReference type="EMBL" id="BT069220">
    <property type="protein sequence ID" value="ACN36117.1"/>
    <property type="molecule type" value="mRNA"/>
</dbReference>
<feature type="compositionally biased region" description="Polar residues" evidence="1">
    <location>
        <begin position="1"/>
        <end position="19"/>
    </location>
</feature>
<name>C0PLQ1_MAIZE</name>
<evidence type="ECO:0000256" key="1">
    <source>
        <dbReference type="SAM" id="MobiDB-lite"/>
    </source>
</evidence>